<dbReference type="AlphaFoldDB" id="A0A2J7PW65"/>
<protein>
    <submittedName>
        <fullName evidence="2">Uncharacterized protein</fullName>
    </submittedName>
</protein>
<keyword evidence="1" id="KW-0472">Membrane</keyword>
<dbReference type="Proteomes" id="UP000235965">
    <property type="component" value="Unassembled WGS sequence"/>
</dbReference>
<keyword evidence="3" id="KW-1185">Reference proteome</keyword>
<evidence type="ECO:0000313" key="2">
    <source>
        <dbReference type="EMBL" id="PNF20577.1"/>
    </source>
</evidence>
<sequence length="60" mass="6945">MEAFFLILLSTLYTGSLQLHTKYLLPQYTICCNPVLSFLFILLKGLTKRIIKHFKLAARV</sequence>
<gene>
    <name evidence="2" type="ORF">B7P43_G04871</name>
</gene>
<dbReference type="EMBL" id="NEVH01020937">
    <property type="protein sequence ID" value="PNF20577.1"/>
    <property type="molecule type" value="Genomic_DNA"/>
</dbReference>
<reference evidence="2 3" key="1">
    <citation type="submission" date="2017-12" db="EMBL/GenBank/DDBJ databases">
        <title>Hemimetabolous genomes reveal molecular basis of termite eusociality.</title>
        <authorList>
            <person name="Harrison M.C."/>
            <person name="Jongepier E."/>
            <person name="Robertson H.M."/>
            <person name="Arning N."/>
            <person name="Bitard-Feildel T."/>
            <person name="Chao H."/>
            <person name="Childers C.P."/>
            <person name="Dinh H."/>
            <person name="Doddapaneni H."/>
            <person name="Dugan S."/>
            <person name="Gowin J."/>
            <person name="Greiner C."/>
            <person name="Han Y."/>
            <person name="Hu H."/>
            <person name="Hughes D.S.T."/>
            <person name="Huylmans A.-K."/>
            <person name="Kemena C."/>
            <person name="Kremer L.P.M."/>
            <person name="Lee S.L."/>
            <person name="Lopez-Ezquerra A."/>
            <person name="Mallet L."/>
            <person name="Monroy-Kuhn J.M."/>
            <person name="Moser A."/>
            <person name="Murali S.C."/>
            <person name="Muzny D.M."/>
            <person name="Otani S."/>
            <person name="Piulachs M.-D."/>
            <person name="Poelchau M."/>
            <person name="Qu J."/>
            <person name="Schaub F."/>
            <person name="Wada-Katsumata A."/>
            <person name="Worley K.C."/>
            <person name="Xie Q."/>
            <person name="Ylla G."/>
            <person name="Poulsen M."/>
            <person name="Gibbs R.A."/>
            <person name="Schal C."/>
            <person name="Richards S."/>
            <person name="Belles X."/>
            <person name="Korb J."/>
            <person name="Bornberg-Bauer E."/>
        </authorList>
    </citation>
    <scope>NUCLEOTIDE SEQUENCE [LARGE SCALE GENOMIC DNA]</scope>
    <source>
        <tissue evidence="2">Whole body</tissue>
    </source>
</reference>
<accession>A0A2J7PW65</accession>
<proteinExistence type="predicted"/>
<evidence type="ECO:0000313" key="3">
    <source>
        <dbReference type="Proteomes" id="UP000235965"/>
    </source>
</evidence>
<name>A0A2J7PW65_9NEOP</name>
<organism evidence="2 3">
    <name type="scientific">Cryptotermes secundus</name>
    <dbReference type="NCBI Taxonomy" id="105785"/>
    <lineage>
        <taxon>Eukaryota</taxon>
        <taxon>Metazoa</taxon>
        <taxon>Ecdysozoa</taxon>
        <taxon>Arthropoda</taxon>
        <taxon>Hexapoda</taxon>
        <taxon>Insecta</taxon>
        <taxon>Pterygota</taxon>
        <taxon>Neoptera</taxon>
        <taxon>Polyneoptera</taxon>
        <taxon>Dictyoptera</taxon>
        <taxon>Blattodea</taxon>
        <taxon>Blattoidea</taxon>
        <taxon>Termitoidae</taxon>
        <taxon>Kalotermitidae</taxon>
        <taxon>Cryptotermitinae</taxon>
        <taxon>Cryptotermes</taxon>
    </lineage>
</organism>
<comment type="caution">
    <text evidence="2">The sequence shown here is derived from an EMBL/GenBank/DDBJ whole genome shotgun (WGS) entry which is preliminary data.</text>
</comment>
<dbReference type="InParanoid" id="A0A2J7PW65"/>
<evidence type="ECO:0000256" key="1">
    <source>
        <dbReference type="SAM" id="Phobius"/>
    </source>
</evidence>
<feature type="transmembrane region" description="Helical" evidence="1">
    <location>
        <begin position="24"/>
        <end position="43"/>
    </location>
</feature>
<keyword evidence="1" id="KW-1133">Transmembrane helix</keyword>
<keyword evidence="1" id="KW-0812">Transmembrane</keyword>